<comment type="caution">
    <text evidence="3">The sequence shown here is derived from an EMBL/GenBank/DDBJ whole genome shotgun (WGS) entry which is preliminary data.</text>
</comment>
<evidence type="ECO:0000313" key="3">
    <source>
        <dbReference type="EMBL" id="MFI6496194.1"/>
    </source>
</evidence>
<evidence type="ECO:0000256" key="1">
    <source>
        <dbReference type="SAM" id="MobiDB-lite"/>
    </source>
</evidence>
<keyword evidence="2" id="KW-1133">Transmembrane helix</keyword>
<keyword evidence="2" id="KW-0472">Membrane</keyword>
<keyword evidence="4" id="KW-1185">Reference proteome</keyword>
<accession>A0ABW7YJX6</accession>
<sequence>MTRDPQPQPQQGDSLVYTSPDPAPAPPDPASAFSSLSPARSDSGPAFSDPAPAFSESMPALSGVASQQAASFVPEPAPETVQLRVPAQGGPVEPPYPMFPAPPAPPGKASFAARAKPVLEAVRAVWRRISALLIWVVKVAARLVAVVLLVHAAFSIFKANTANVWYQVIDSWAGTLSLGLTGLFDLPDARWEALVNHGLAAAVWLAAGSVAAGLLRRITP</sequence>
<evidence type="ECO:0000256" key="2">
    <source>
        <dbReference type="SAM" id="Phobius"/>
    </source>
</evidence>
<dbReference type="RefSeq" id="WP_397078166.1">
    <property type="nucleotide sequence ID" value="NZ_JBITGY010000001.1"/>
</dbReference>
<name>A0ABW7YJX6_9ACTN</name>
<keyword evidence="2" id="KW-0812">Transmembrane</keyword>
<reference evidence="3 4" key="1">
    <citation type="submission" date="2024-10" db="EMBL/GenBank/DDBJ databases">
        <title>The Natural Products Discovery Center: Release of the First 8490 Sequenced Strains for Exploring Actinobacteria Biosynthetic Diversity.</title>
        <authorList>
            <person name="Kalkreuter E."/>
            <person name="Kautsar S.A."/>
            <person name="Yang D."/>
            <person name="Bader C.D."/>
            <person name="Teijaro C.N."/>
            <person name="Fluegel L."/>
            <person name="Davis C.M."/>
            <person name="Simpson J.R."/>
            <person name="Lauterbach L."/>
            <person name="Steele A.D."/>
            <person name="Gui C."/>
            <person name="Meng S."/>
            <person name="Li G."/>
            <person name="Viehrig K."/>
            <person name="Ye F."/>
            <person name="Su P."/>
            <person name="Kiefer A.F."/>
            <person name="Nichols A."/>
            <person name="Cepeda A.J."/>
            <person name="Yan W."/>
            <person name="Fan B."/>
            <person name="Jiang Y."/>
            <person name="Adhikari A."/>
            <person name="Zheng C.-J."/>
            <person name="Schuster L."/>
            <person name="Cowan T.M."/>
            <person name="Smanski M.J."/>
            <person name="Chevrette M.G."/>
            <person name="De Carvalho L.P.S."/>
            <person name="Shen B."/>
        </authorList>
    </citation>
    <scope>NUCLEOTIDE SEQUENCE [LARGE SCALE GENOMIC DNA]</scope>
    <source>
        <strain evidence="3 4">NPDC050545</strain>
    </source>
</reference>
<dbReference type="Proteomes" id="UP001612741">
    <property type="component" value="Unassembled WGS sequence"/>
</dbReference>
<gene>
    <name evidence="3" type="ORF">ACIBG2_02365</name>
</gene>
<protein>
    <submittedName>
        <fullName evidence="3">Uncharacterized protein</fullName>
    </submittedName>
</protein>
<feature type="transmembrane region" description="Helical" evidence="2">
    <location>
        <begin position="132"/>
        <end position="157"/>
    </location>
</feature>
<proteinExistence type="predicted"/>
<evidence type="ECO:0000313" key="4">
    <source>
        <dbReference type="Proteomes" id="UP001612741"/>
    </source>
</evidence>
<feature type="region of interest" description="Disordered" evidence="1">
    <location>
        <begin position="1"/>
        <end position="60"/>
    </location>
</feature>
<feature type="transmembrane region" description="Helical" evidence="2">
    <location>
        <begin position="194"/>
        <end position="215"/>
    </location>
</feature>
<dbReference type="EMBL" id="JBITGY010000001">
    <property type="protein sequence ID" value="MFI6496194.1"/>
    <property type="molecule type" value="Genomic_DNA"/>
</dbReference>
<organism evidence="3 4">
    <name type="scientific">Nonomuraea typhae</name>
    <dbReference type="NCBI Taxonomy" id="2603600"/>
    <lineage>
        <taxon>Bacteria</taxon>
        <taxon>Bacillati</taxon>
        <taxon>Actinomycetota</taxon>
        <taxon>Actinomycetes</taxon>
        <taxon>Streptosporangiales</taxon>
        <taxon>Streptosporangiaceae</taxon>
        <taxon>Nonomuraea</taxon>
    </lineage>
</organism>
<feature type="compositionally biased region" description="Low complexity" evidence="1">
    <location>
        <begin position="30"/>
        <end position="43"/>
    </location>
</feature>